<reference evidence="1" key="1">
    <citation type="submission" date="2018-02" db="EMBL/GenBank/DDBJ databases">
        <title>Rhizophora mucronata_Transcriptome.</title>
        <authorList>
            <person name="Meera S.P."/>
            <person name="Sreeshan A."/>
            <person name="Augustine A."/>
        </authorList>
    </citation>
    <scope>NUCLEOTIDE SEQUENCE</scope>
    <source>
        <tissue evidence="1">Leaf</tissue>
    </source>
</reference>
<sequence length="20" mass="2408">MPLCFVSNKSKTYINDYIRD</sequence>
<accession>A0A2P2M1A0</accession>
<organism evidence="1">
    <name type="scientific">Rhizophora mucronata</name>
    <name type="common">Asiatic mangrove</name>
    <dbReference type="NCBI Taxonomy" id="61149"/>
    <lineage>
        <taxon>Eukaryota</taxon>
        <taxon>Viridiplantae</taxon>
        <taxon>Streptophyta</taxon>
        <taxon>Embryophyta</taxon>
        <taxon>Tracheophyta</taxon>
        <taxon>Spermatophyta</taxon>
        <taxon>Magnoliopsida</taxon>
        <taxon>eudicotyledons</taxon>
        <taxon>Gunneridae</taxon>
        <taxon>Pentapetalae</taxon>
        <taxon>rosids</taxon>
        <taxon>fabids</taxon>
        <taxon>Malpighiales</taxon>
        <taxon>Rhizophoraceae</taxon>
        <taxon>Rhizophora</taxon>
    </lineage>
</organism>
<proteinExistence type="predicted"/>
<protein>
    <submittedName>
        <fullName evidence="1">Calcineurin B-like protein 2 isoform X1</fullName>
    </submittedName>
</protein>
<name>A0A2P2M1A0_RHIMU</name>
<dbReference type="EMBL" id="GGEC01043515">
    <property type="protein sequence ID" value="MBX23999.1"/>
    <property type="molecule type" value="Transcribed_RNA"/>
</dbReference>
<evidence type="ECO:0000313" key="1">
    <source>
        <dbReference type="EMBL" id="MBX23999.1"/>
    </source>
</evidence>
<dbReference type="AlphaFoldDB" id="A0A2P2M1A0"/>